<sequence>MALASARGTQSLLELADLADKVIKVAASELSQGNSNPMHPEVEQIRTEVADLKLLFKSMPMHQRCLAKEKNATLRLAVPKSPNYLKFINERMGHKHVTEIGGIGVMLGARLESLSDATGDSIPILLAKVAQIPPIPLCFPGNDKQDEKEAFLVENYCLTDLCVGASKAPALARVLTFQNGGSSKRKKDEPPQKKRRVSLRIARIGSPTKQLAQDREEKEDELPQKKRRVSPRTTRFGSPTKQQAFEKAAEGVVPDNTRQNTKWALHTFTSWLEERNKRIKDSAE</sequence>
<evidence type="ECO:0000313" key="2">
    <source>
        <dbReference type="EnsemblMetazoa" id="Aqu2.1.24160_001"/>
    </source>
</evidence>
<reference evidence="2" key="1">
    <citation type="submission" date="2017-05" db="UniProtKB">
        <authorList>
            <consortium name="EnsemblMetazoa"/>
        </authorList>
    </citation>
    <scope>IDENTIFICATION</scope>
</reference>
<feature type="region of interest" description="Disordered" evidence="1">
    <location>
        <begin position="206"/>
        <end position="258"/>
    </location>
</feature>
<name>A0A1X7U8S4_AMPQE</name>
<accession>A0A1X7U8S4</accession>
<dbReference type="InParanoid" id="A0A1X7U8S4"/>
<proteinExistence type="predicted"/>
<protein>
    <submittedName>
        <fullName evidence="2">Uncharacterized protein</fullName>
    </submittedName>
</protein>
<dbReference type="EnsemblMetazoa" id="Aqu2.1.24160_001">
    <property type="protein sequence ID" value="Aqu2.1.24160_001"/>
    <property type="gene ID" value="Aqu2.1.24160"/>
</dbReference>
<feature type="compositionally biased region" description="Basic and acidic residues" evidence="1">
    <location>
        <begin position="212"/>
        <end position="224"/>
    </location>
</feature>
<organism evidence="2">
    <name type="scientific">Amphimedon queenslandica</name>
    <name type="common">Sponge</name>
    <dbReference type="NCBI Taxonomy" id="400682"/>
    <lineage>
        <taxon>Eukaryota</taxon>
        <taxon>Metazoa</taxon>
        <taxon>Porifera</taxon>
        <taxon>Demospongiae</taxon>
        <taxon>Heteroscleromorpha</taxon>
        <taxon>Haplosclerida</taxon>
        <taxon>Niphatidae</taxon>
        <taxon>Amphimedon</taxon>
    </lineage>
</organism>
<dbReference type="AlphaFoldDB" id="A0A1X7U8S4"/>
<evidence type="ECO:0000256" key="1">
    <source>
        <dbReference type="SAM" id="MobiDB-lite"/>
    </source>
</evidence>
<feature type="compositionally biased region" description="Polar residues" evidence="1">
    <location>
        <begin position="231"/>
        <end position="243"/>
    </location>
</feature>